<dbReference type="Proteomes" id="UP000663854">
    <property type="component" value="Unassembled WGS sequence"/>
</dbReference>
<keyword evidence="5" id="KW-1185">Reference proteome</keyword>
<dbReference type="EMBL" id="CAJNOH010003676">
    <property type="protein sequence ID" value="CAF1344984.1"/>
    <property type="molecule type" value="Genomic_DNA"/>
</dbReference>
<dbReference type="GO" id="GO:0016020">
    <property type="term" value="C:membrane"/>
    <property type="evidence" value="ECO:0007669"/>
    <property type="project" value="InterPro"/>
</dbReference>
<protein>
    <submittedName>
        <fullName evidence="2">Uncharacterized protein</fullName>
    </submittedName>
</protein>
<feature type="transmembrane region" description="Helical" evidence="1">
    <location>
        <begin position="120"/>
        <end position="142"/>
    </location>
</feature>
<feature type="transmembrane region" description="Helical" evidence="1">
    <location>
        <begin position="271"/>
        <end position="290"/>
    </location>
</feature>
<feature type="transmembrane region" description="Helical" evidence="1">
    <location>
        <begin position="81"/>
        <end position="108"/>
    </location>
</feature>
<evidence type="ECO:0000313" key="2">
    <source>
        <dbReference type="EMBL" id="CAF1344984.1"/>
    </source>
</evidence>
<gene>
    <name evidence="3" type="ORF">JXQ802_LOCUS48055</name>
    <name evidence="2" type="ORF">PYM288_LOCUS32090</name>
</gene>
<keyword evidence="1" id="KW-1133">Transmembrane helix</keyword>
<reference evidence="2" key="1">
    <citation type="submission" date="2021-02" db="EMBL/GenBank/DDBJ databases">
        <authorList>
            <person name="Nowell W R."/>
        </authorList>
    </citation>
    <scope>NUCLEOTIDE SEQUENCE</scope>
</reference>
<dbReference type="PANTHER" id="PTHR47049:SF2">
    <property type="entry name" value="PIEZO-TYPE MECHANOSENSITIVE ION CHANNEL HOMOLOG"/>
    <property type="match status" value="1"/>
</dbReference>
<dbReference type="Proteomes" id="UP000663870">
    <property type="component" value="Unassembled WGS sequence"/>
</dbReference>
<keyword evidence="1" id="KW-0812">Transmembrane</keyword>
<dbReference type="InterPro" id="IPR027272">
    <property type="entry name" value="Piezo"/>
</dbReference>
<accession>A0A815GU56</accession>
<comment type="caution">
    <text evidence="2">The sequence shown here is derived from an EMBL/GenBank/DDBJ whole genome shotgun (WGS) entry which is preliminary data.</text>
</comment>
<feature type="transmembrane region" description="Helical" evidence="1">
    <location>
        <begin position="184"/>
        <end position="203"/>
    </location>
</feature>
<dbReference type="GO" id="GO:0008381">
    <property type="term" value="F:mechanosensitive monoatomic ion channel activity"/>
    <property type="evidence" value="ECO:0007669"/>
    <property type="project" value="InterPro"/>
</dbReference>
<proteinExistence type="predicted"/>
<evidence type="ECO:0000313" key="5">
    <source>
        <dbReference type="Proteomes" id="UP000663870"/>
    </source>
</evidence>
<dbReference type="AlphaFoldDB" id="A0A815GU56"/>
<organism evidence="2 4">
    <name type="scientific">Rotaria sordida</name>
    <dbReference type="NCBI Taxonomy" id="392033"/>
    <lineage>
        <taxon>Eukaryota</taxon>
        <taxon>Metazoa</taxon>
        <taxon>Spiralia</taxon>
        <taxon>Gnathifera</taxon>
        <taxon>Rotifera</taxon>
        <taxon>Eurotatoria</taxon>
        <taxon>Bdelloidea</taxon>
        <taxon>Philodinida</taxon>
        <taxon>Philodinidae</taxon>
        <taxon>Rotaria</taxon>
    </lineage>
</organism>
<sequence>MHRLINSFSEKDIQGPANGTLKDIHAYAKENTDHANSFHTQQILQCEAKTWQETLYKFYFRTNRLYKQINYYGWRFAELHIFKLVLLIMVLISTLKVCGFNTILIILVTIGLTFFHLRKLINLLTLSATGLYILLSMCYQFEIVKQHIIEKNFFIKNSSHIDSNMSLIPNDTAKWFGLESTPNIDRFIGLYILLTICLTFDAIERYRKKHRRLLLSVRFNVHLVENRFPILFQPFALKTINDDNTYEFDIVNYQQADQGIYDFLKYLANLIFYRFGLEICYITTVIVVGIRLDMIAVLYSMWLGLFLISSRCIEQNELRFYIKFIDNEENFSVIGKKIILQLYDPIKNIQFDTVEMHLIEICFIEIIHNWLCRQDVFDTNSNNNIISTKKKPLINEENSWQHILTKFVCETNEESPFDCSNLIIRQEQQSSEIYINSIKKFYHIGHMKMMIIVNGYMMNIYQQCIVAGDIQGQQYGWADLQIIDDQQ</sequence>
<dbReference type="PANTHER" id="PTHR47049">
    <property type="entry name" value="PIEZO-TYPE MECHANOSENSITIVE ION CHANNEL HOMOLOG"/>
    <property type="match status" value="1"/>
</dbReference>
<evidence type="ECO:0000256" key="1">
    <source>
        <dbReference type="SAM" id="Phobius"/>
    </source>
</evidence>
<dbReference type="EMBL" id="CAJNOL010005032">
    <property type="protein sequence ID" value="CAF1598805.1"/>
    <property type="molecule type" value="Genomic_DNA"/>
</dbReference>
<keyword evidence="1" id="KW-0472">Membrane</keyword>
<name>A0A815GU56_9BILA</name>
<evidence type="ECO:0000313" key="3">
    <source>
        <dbReference type="EMBL" id="CAF1598805.1"/>
    </source>
</evidence>
<evidence type="ECO:0000313" key="4">
    <source>
        <dbReference type="Proteomes" id="UP000663854"/>
    </source>
</evidence>